<keyword evidence="6 8" id="KW-1133">Transmembrane helix</keyword>
<reference evidence="9 10" key="1">
    <citation type="submission" date="2020-04" db="EMBL/GenBank/DDBJ databases">
        <title>MicrobeNet Type strains.</title>
        <authorList>
            <person name="Nicholson A.C."/>
        </authorList>
    </citation>
    <scope>NUCLEOTIDE SEQUENCE [LARGE SCALE GENOMIC DNA]</scope>
    <source>
        <strain evidence="9 10">DSM 22768</strain>
    </source>
</reference>
<dbReference type="RefSeq" id="WP_193522833.1">
    <property type="nucleotide sequence ID" value="NZ_JABASA010000001.1"/>
</dbReference>
<evidence type="ECO:0000313" key="9">
    <source>
        <dbReference type="EMBL" id="NMD48251.1"/>
    </source>
</evidence>
<evidence type="ECO:0000256" key="3">
    <source>
        <dbReference type="ARBA" id="ARBA00022448"/>
    </source>
</evidence>
<feature type="transmembrane region" description="Helical" evidence="8">
    <location>
        <begin position="99"/>
        <end position="117"/>
    </location>
</feature>
<dbReference type="Pfam" id="PF03547">
    <property type="entry name" value="Mem_trans"/>
    <property type="match status" value="1"/>
</dbReference>
<name>A0A7X9QF66_STRRT</name>
<feature type="transmembrane region" description="Helical" evidence="8">
    <location>
        <begin position="68"/>
        <end position="90"/>
    </location>
</feature>
<feature type="transmembrane region" description="Helical" evidence="8">
    <location>
        <begin position="6"/>
        <end position="26"/>
    </location>
</feature>
<comment type="similarity">
    <text evidence="2">Belongs to the auxin efflux carrier (TC 2.A.69) family.</text>
</comment>
<dbReference type="Proteomes" id="UP000532121">
    <property type="component" value="Unassembled WGS sequence"/>
</dbReference>
<comment type="subcellular location">
    <subcellularLocation>
        <location evidence="1">Cell membrane</location>
        <topology evidence="1">Multi-pass membrane protein</topology>
    </subcellularLocation>
</comment>
<dbReference type="PANTHER" id="PTHR36838:SF1">
    <property type="entry name" value="SLR1864 PROTEIN"/>
    <property type="match status" value="1"/>
</dbReference>
<gene>
    <name evidence="9" type="ORF">HHO37_00855</name>
</gene>
<feature type="transmembrane region" description="Helical" evidence="8">
    <location>
        <begin position="157"/>
        <end position="175"/>
    </location>
</feature>
<evidence type="ECO:0000256" key="2">
    <source>
        <dbReference type="ARBA" id="ARBA00010145"/>
    </source>
</evidence>
<dbReference type="EMBL" id="JABASA010000001">
    <property type="protein sequence ID" value="NMD48251.1"/>
    <property type="molecule type" value="Genomic_DNA"/>
</dbReference>
<dbReference type="InterPro" id="IPR038770">
    <property type="entry name" value="Na+/solute_symporter_sf"/>
</dbReference>
<accession>A0A7X9QF66</accession>
<comment type="caution">
    <text evidence="9">The sequence shown here is derived from an EMBL/GenBank/DDBJ whole genome shotgun (WGS) entry which is preliminary data.</text>
</comment>
<keyword evidence="7 8" id="KW-0472">Membrane</keyword>
<evidence type="ECO:0000313" key="10">
    <source>
        <dbReference type="Proteomes" id="UP000532121"/>
    </source>
</evidence>
<dbReference type="GO" id="GO:0005886">
    <property type="term" value="C:plasma membrane"/>
    <property type="evidence" value="ECO:0007669"/>
    <property type="project" value="UniProtKB-SubCell"/>
</dbReference>
<dbReference type="AlphaFoldDB" id="A0A7X9QF66"/>
<sequence length="306" mass="34021">MAIASLVFQKLVVLFLIMGAGMFLAHKDIFTKDVTFKLSKLLTTYVAPSLFVSSFISQEFSVHRLSLLLIMIGSAFFLLITRIFMVKFLLADDRNMDRYAALFANVGFMGTPLAEAVGGTNAVFFISGFVVANQIMQWTYGLYLIARDKNVINWRSLFINPAMIATVIGLFFFSLPYDLPIVITDAIGTIAKLNTPLSTLVLGSYFYKADFKEIFLYKPAYYTAFLRLFVTSLASIILIWLLPAEAYDMKLALTIASCSPTAMNAALLSQVYGGDYEYGSRLVLLTTILSLVSIPINMTIASLLYL</sequence>
<dbReference type="InterPro" id="IPR004776">
    <property type="entry name" value="Mem_transp_PIN-like"/>
</dbReference>
<feature type="transmembrane region" description="Helical" evidence="8">
    <location>
        <begin position="219"/>
        <end position="242"/>
    </location>
</feature>
<dbReference type="Gene3D" id="1.20.1530.20">
    <property type="match status" value="1"/>
</dbReference>
<dbReference type="PANTHER" id="PTHR36838">
    <property type="entry name" value="AUXIN EFFLUX CARRIER FAMILY PROTEIN"/>
    <property type="match status" value="1"/>
</dbReference>
<evidence type="ECO:0000256" key="4">
    <source>
        <dbReference type="ARBA" id="ARBA00022475"/>
    </source>
</evidence>
<evidence type="ECO:0000256" key="5">
    <source>
        <dbReference type="ARBA" id="ARBA00022692"/>
    </source>
</evidence>
<protein>
    <submittedName>
        <fullName evidence="9">Permease</fullName>
    </submittedName>
</protein>
<organism evidence="9 10">
    <name type="scientific">Streptococcus ratti</name>
    <dbReference type="NCBI Taxonomy" id="1341"/>
    <lineage>
        <taxon>Bacteria</taxon>
        <taxon>Bacillati</taxon>
        <taxon>Bacillota</taxon>
        <taxon>Bacilli</taxon>
        <taxon>Lactobacillales</taxon>
        <taxon>Streptococcaceae</taxon>
        <taxon>Streptococcus</taxon>
    </lineage>
</organism>
<keyword evidence="4" id="KW-1003">Cell membrane</keyword>
<evidence type="ECO:0000256" key="1">
    <source>
        <dbReference type="ARBA" id="ARBA00004651"/>
    </source>
</evidence>
<evidence type="ECO:0000256" key="6">
    <source>
        <dbReference type="ARBA" id="ARBA00022989"/>
    </source>
</evidence>
<feature type="transmembrane region" description="Helical" evidence="8">
    <location>
        <begin position="282"/>
        <end position="305"/>
    </location>
</feature>
<dbReference type="GO" id="GO:0055085">
    <property type="term" value="P:transmembrane transport"/>
    <property type="evidence" value="ECO:0007669"/>
    <property type="project" value="InterPro"/>
</dbReference>
<evidence type="ECO:0000256" key="7">
    <source>
        <dbReference type="ARBA" id="ARBA00023136"/>
    </source>
</evidence>
<evidence type="ECO:0000256" key="8">
    <source>
        <dbReference type="SAM" id="Phobius"/>
    </source>
</evidence>
<keyword evidence="5 8" id="KW-0812">Transmembrane</keyword>
<proteinExistence type="inferred from homology"/>
<feature type="transmembrane region" description="Helical" evidence="8">
    <location>
        <begin position="123"/>
        <end position="145"/>
    </location>
</feature>
<keyword evidence="3" id="KW-0813">Transport</keyword>